<evidence type="ECO:0000256" key="8">
    <source>
        <dbReference type="ARBA" id="ARBA00022840"/>
    </source>
</evidence>
<evidence type="ECO:0000256" key="7">
    <source>
        <dbReference type="ARBA" id="ARBA00022833"/>
    </source>
</evidence>
<keyword evidence="8" id="KW-0067">ATP-binding</keyword>
<evidence type="ECO:0000256" key="5">
    <source>
        <dbReference type="ARBA" id="ARBA00022801"/>
    </source>
</evidence>
<dbReference type="GO" id="GO:0016787">
    <property type="term" value="F:hydrolase activity"/>
    <property type="evidence" value="ECO:0007669"/>
    <property type="project" value="UniProtKB-KW"/>
</dbReference>
<dbReference type="Pfam" id="PF00270">
    <property type="entry name" value="DEAD"/>
    <property type="match status" value="1"/>
</dbReference>
<keyword evidence="2" id="KW-0235">DNA replication</keyword>
<dbReference type="SMART" id="SM00490">
    <property type="entry name" value="HELICc"/>
    <property type="match status" value="1"/>
</dbReference>
<evidence type="ECO:0000259" key="13">
    <source>
        <dbReference type="PROSITE" id="PS51192"/>
    </source>
</evidence>
<dbReference type="AlphaFoldDB" id="A0A381TZ22"/>
<gene>
    <name evidence="15" type="ORF">METZ01_LOCUS74094</name>
</gene>
<evidence type="ECO:0000259" key="14">
    <source>
        <dbReference type="PROSITE" id="PS51194"/>
    </source>
</evidence>
<dbReference type="EC" id="5.6.2.4" evidence="11"/>
<dbReference type="SUPFAM" id="SSF52540">
    <property type="entry name" value="P-loop containing nucleoside triphosphate hydrolases"/>
    <property type="match status" value="2"/>
</dbReference>
<dbReference type="EMBL" id="UINC01005424">
    <property type="protein sequence ID" value="SVA21240.1"/>
    <property type="molecule type" value="Genomic_DNA"/>
</dbReference>
<evidence type="ECO:0000256" key="12">
    <source>
        <dbReference type="ARBA" id="ARBA00048988"/>
    </source>
</evidence>
<dbReference type="GO" id="GO:0006302">
    <property type="term" value="P:double-strand break repair"/>
    <property type="evidence" value="ECO:0007669"/>
    <property type="project" value="InterPro"/>
</dbReference>
<keyword evidence="10" id="KW-0413">Isomerase</keyword>
<evidence type="ECO:0000256" key="2">
    <source>
        <dbReference type="ARBA" id="ARBA00022705"/>
    </source>
</evidence>
<dbReference type="GO" id="GO:0003677">
    <property type="term" value="F:DNA binding"/>
    <property type="evidence" value="ECO:0007669"/>
    <property type="project" value="UniProtKB-KW"/>
</dbReference>
<dbReference type="NCBIfam" id="TIGR00595">
    <property type="entry name" value="priA"/>
    <property type="match status" value="1"/>
</dbReference>
<dbReference type="GO" id="GO:0006270">
    <property type="term" value="P:DNA replication initiation"/>
    <property type="evidence" value="ECO:0007669"/>
    <property type="project" value="TreeGrafter"/>
</dbReference>
<dbReference type="InterPro" id="IPR042115">
    <property type="entry name" value="PriA_3primeBD_sf"/>
</dbReference>
<keyword evidence="7" id="KW-0862">Zinc</keyword>
<keyword evidence="3" id="KW-0479">Metal-binding</keyword>
<dbReference type="InterPro" id="IPR011545">
    <property type="entry name" value="DEAD/DEAH_box_helicase_dom"/>
</dbReference>
<dbReference type="InterPro" id="IPR014001">
    <property type="entry name" value="Helicase_ATP-bd"/>
</dbReference>
<proteinExistence type="inferred from homology"/>
<evidence type="ECO:0000256" key="6">
    <source>
        <dbReference type="ARBA" id="ARBA00022806"/>
    </source>
</evidence>
<dbReference type="GO" id="GO:0006269">
    <property type="term" value="P:DNA replication, synthesis of primer"/>
    <property type="evidence" value="ECO:0007669"/>
    <property type="project" value="UniProtKB-KW"/>
</dbReference>
<dbReference type="InterPro" id="IPR040498">
    <property type="entry name" value="PriA_CRR"/>
</dbReference>
<feature type="domain" description="Helicase C-terminal" evidence="14">
    <location>
        <begin position="404"/>
        <end position="559"/>
    </location>
</feature>
<dbReference type="Pfam" id="PF17764">
    <property type="entry name" value="PriA_3primeBD"/>
    <property type="match status" value="1"/>
</dbReference>
<evidence type="ECO:0000256" key="11">
    <source>
        <dbReference type="ARBA" id="ARBA00034808"/>
    </source>
</evidence>
<dbReference type="PANTHER" id="PTHR30580:SF0">
    <property type="entry name" value="PRIMOSOMAL PROTEIN N"/>
    <property type="match status" value="1"/>
</dbReference>
<protein>
    <recommendedName>
        <fullName evidence="11">DNA 3'-5' helicase</fullName>
        <ecNumber evidence="11">5.6.2.4</ecNumber>
    </recommendedName>
</protein>
<dbReference type="Pfam" id="PF00271">
    <property type="entry name" value="Helicase_C"/>
    <property type="match status" value="1"/>
</dbReference>
<reference evidence="15" key="1">
    <citation type="submission" date="2018-05" db="EMBL/GenBank/DDBJ databases">
        <authorList>
            <person name="Lanie J.A."/>
            <person name="Ng W.-L."/>
            <person name="Kazmierczak K.M."/>
            <person name="Andrzejewski T.M."/>
            <person name="Davidsen T.M."/>
            <person name="Wayne K.J."/>
            <person name="Tettelin H."/>
            <person name="Glass J.I."/>
            <person name="Rusch D."/>
            <person name="Podicherti R."/>
            <person name="Tsui H.-C.T."/>
            <person name="Winkler M.E."/>
        </authorList>
    </citation>
    <scope>NUCLEOTIDE SEQUENCE</scope>
</reference>
<dbReference type="PANTHER" id="PTHR30580">
    <property type="entry name" value="PRIMOSOMAL PROTEIN N"/>
    <property type="match status" value="1"/>
</dbReference>
<dbReference type="SMART" id="SM00487">
    <property type="entry name" value="DEXDc"/>
    <property type="match status" value="1"/>
</dbReference>
<dbReference type="InterPro" id="IPR041236">
    <property type="entry name" value="PriA_C"/>
</dbReference>
<dbReference type="InterPro" id="IPR027417">
    <property type="entry name" value="P-loop_NTPase"/>
</dbReference>
<dbReference type="GO" id="GO:0006310">
    <property type="term" value="P:DNA recombination"/>
    <property type="evidence" value="ECO:0007669"/>
    <property type="project" value="InterPro"/>
</dbReference>
<dbReference type="Pfam" id="PF18074">
    <property type="entry name" value="PriA_C"/>
    <property type="match status" value="1"/>
</dbReference>
<dbReference type="GO" id="GO:0046872">
    <property type="term" value="F:metal ion binding"/>
    <property type="evidence" value="ECO:0007669"/>
    <property type="project" value="UniProtKB-KW"/>
</dbReference>
<dbReference type="HAMAP" id="MF_00983">
    <property type="entry name" value="PriA"/>
    <property type="match status" value="1"/>
</dbReference>
<comment type="catalytic activity">
    <reaction evidence="12">
        <text>ATP + H2O = ADP + phosphate + H(+)</text>
        <dbReference type="Rhea" id="RHEA:13065"/>
        <dbReference type="ChEBI" id="CHEBI:15377"/>
        <dbReference type="ChEBI" id="CHEBI:15378"/>
        <dbReference type="ChEBI" id="CHEBI:30616"/>
        <dbReference type="ChEBI" id="CHEBI:43474"/>
        <dbReference type="ChEBI" id="CHEBI:456216"/>
        <dbReference type="EC" id="5.6.2.4"/>
    </reaction>
</comment>
<evidence type="ECO:0000313" key="15">
    <source>
        <dbReference type="EMBL" id="SVA21240.1"/>
    </source>
</evidence>
<name>A0A381TZ22_9ZZZZ</name>
<evidence type="ECO:0000256" key="1">
    <source>
        <dbReference type="ARBA" id="ARBA00022515"/>
    </source>
</evidence>
<dbReference type="InterPro" id="IPR001650">
    <property type="entry name" value="Helicase_C-like"/>
</dbReference>
<keyword evidence="9" id="KW-0238">DNA-binding</keyword>
<accession>A0A381TZ22</accession>
<keyword evidence="4" id="KW-0547">Nucleotide-binding</keyword>
<keyword evidence="6" id="KW-0347">Helicase</keyword>
<evidence type="ECO:0000256" key="4">
    <source>
        <dbReference type="ARBA" id="ARBA00022741"/>
    </source>
</evidence>
<evidence type="ECO:0000256" key="10">
    <source>
        <dbReference type="ARBA" id="ARBA00023235"/>
    </source>
</evidence>
<feature type="domain" description="Helicase ATP-binding" evidence="13">
    <location>
        <begin position="142"/>
        <end position="308"/>
    </location>
</feature>
<dbReference type="Pfam" id="PF18319">
    <property type="entry name" value="Zn_ribbon_PriA"/>
    <property type="match status" value="1"/>
</dbReference>
<dbReference type="PROSITE" id="PS51194">
    <property type="entry name" value="HELICASE_CTER"/>
    <property type="match status" value="1"/>
</dbReference>
<dbReference type="GO" id="GO:0005524">
    <property type="term" value="F:ATP binding"/>
    <property type="evidence" value="ECO:0007669"/>
    <property type="project" value="UniProtKB-KW"/>
</dbReference>
<organism evidence="15">
    <name type="scientific">marine metagenome</name>
    <dbReference type="NCBI Taxonomy" id="408172"/>
    <lineage>
        <taxon>unclassified sequences</taxon>
        <taxon>metagenomes</taxon>
        <taxon>ecological metagenomes</taxon>
    </lineage>
</organism>
<dbReference type="Gene3D" id="3.40.50.300">
    <property type="entry name" value="P-loop containing nucleotide triphosphate hydrolases"/>
    <property type="match status" value="2"/>
</dbReference>
<evidence type="ECO:0000256" key="3">
    <source>
        <dbReference type="ARBA" id="ARBA00022723"/>
    </source>
</evidence>
<dbReference type="Gene3D" id="3.40.1440.60">
    <property type="entry name" value="PriA, 3(prime) DNA-binding domain"/>
    <property type="match status" value="1"/>
</dbReference>
<sequence length="657" mass="74815">MQKVSVLLPTNNDDTYYYFVSKDMHVSLGAFVKVPFRNKIMLGVVWYDGDDKVDPKKIKEVIEILPIEGLKKNLVDFLNFFHRYNIVAIGKILRLVLPQDYLLQLPKRSVKRFQTVNNIKSKDTHLDLTSDQKKSASSIIKSIKEGKFSRFLIDGVTGSGKTEIYFEAINEVLKQGKQSLVLLPEIALTNVLVSRIEDRFGSKPAIWHSSMKASERSNVWKEIVNGNAKLVVGARSALFLPFKDLGLIIVDEEHDASYKQTEKVIYNARDMAISRASFEKITVILASATPSLETLLNAKEGKYRRLRIKERVGPAILPEVSTIDMRQENIDKGRWISPTLQKKIIQTLEKEEQVLLFLNRRGYAPLTLCRKCGHRIDCRKCDSFLVHHKEKNTLLCHQCGFSDFYKDFCNSCKAKNSFIPYGPGIERINEEVKDIFPEANVALLSSDNVKESDVILEQVDKGSIDIIIGTQIISKGHHFPNLTLVGILDADLGFLSSDLRASERTFQLLHQVSGRSGREEKLGSAMIQTYFHDHPVIKSLCKNDRKGFTEVELKIRKRSLLPPYGRLASIIVSSKDEGKVQEFCDKLKSFIPSSKNIRVLGPAPSPIIRIRNRVRYRFLIKAAKNSNIQRFIKEWIGKIKIPHSIRVIIDVDPYDFL</sequence>
<dbReference type="InterPro" id="IPR041222">
    <property type="entry name" value="PriA_3primeBD"/>
</dbReference>
<dbReference type="GO" id="GO:0043138">
    <property type="term" value="F:3'-5' DNA helicase activity"/>
    <property type="evidence" value="ECO:0007669"/>
    <property type="project" value="UniProtKB-EC"/>
</dbReference>
<keyword evidence="5" id="KW-0378">Hydrolase</keyword>
<dbReference type="GO" id="GO:1990077">
    <property type="term" value="C:primosome complex"/>
    <property type="evidence" value="ECO:0007669"/>
    <property type="project" value="UniProtKB-KW"/>
</dbReference>
<keyword evidence="1" id="KW-0639">Primosome</keyword>
<dbReference type="FunFam" id="3.40.50.300:FF:000489">
    <property type="entry name" value="Primosome assembly protein PriA"/>
    <property type="match status" value="1"/>
</dbReference>
<dbReference type="CDD" id="cd17929">
    <property type="entry name" value="DEXHc_priA"/>
    <property type="match status" value="1"/>
</dbReference>
<dbReference type="PROSITE" id="PS51192">
    <property type="entry name" value="HELICASE_ATP_BIND_1"/>
    <property type="match status" value="1"/>
</dbReference>
<evidence type="ECO:0000256" key="9">
    <source>
        <dbReference type="ARBA" id="ARBA00023125"/>
    </source>
</evidence>
<dbReference type="InterPro" id="IPR005259">
    <property type="entry name" value="PriA"/>
</dbReference>